<feature type="region of interest" description="Disordered" evidence="1">
    <location>
        <begin position="103"/>
        <end position="123"/>
    </location>
</feature>
<keyword evidence="2" id="KW-0472">Membrane</keyword>
<feature type="transmembrane region" description="Helical" evidence="2">
    <location>
        <begin position="6"/>
        <end position="26"/>
    </location>
</feature>
<evidence type="ECO:0000256" key="2">
    <source>
        <dbReference type="SAM" id="Phobius"/>
    </source>
</evidence>
<gene>
    <name evidence="3" type="ORF">B0A48_06169</name>
</gene>
<dbReference type="AlphaFoldDB" id="A0A1V8TAB0"/>
<name>A0A1V8TAB0_9PEZI</name>
<organism evidence="3 4">
    <name type="scientific">Cryoendolithus antarcticus</name>
    <dbReference type="NCBI Taxonomy" id="1507870"/>
    <lineage>
        <taxon>Eukaryota</taxon>
        <taxon>Fungi</taxon>
        <taxon>Dikarya</taxon>
        <taxon>Ascomycota</taxon>
        <taxon>Pezizomycotina</taxon>
        <taxon>Dothideomycetes</taxon>
        <taxon>Dothideomycetidae</taxon>
        <taxon>Cladosporiales</taxon>
        <taxon>Cladosporiaceae</taxon>
        <taxon>Cryoendolithus</taxon>
    </lineage>
</organism>
<dbReference type="EMBL" id="NAJO01000012">
    <property type="protein sequence ID" value="OQO08299.1"/>
    <property type="molecule type" value="Genomic_DNA"/>
</dbReference>
<keyword evidence="4" id="KW-1185">Reference proteome</keyword>
<sequence length="123" mass="13066">MSGRGYAFAGTVAASAFAILTVYTSLGPELAKQAAERDGKRMEGFVVTGSGDTSTKKDSKDTIISRAIASDFMLAAEELKAPGKAGGFAWKLRERIWASGKPKDGVAAMTGDVKQQEMREEKT</sequence>
<dbReference type="InParanoid" id="A0A1V8TAB0"/>
<dbReference type="Proteomes" id="UP000192596">
    <property type="component" value="Unassembled WGS sequence"/>
</dbReference>
<keyword evidence="2" id="KW-1133">Transmembrane helix</keyword>
<evidence type="ECO:0000313" key="3">
    <source>
        <dbReference type="EMBL" id="OQO08299.1"/>
    </source>
</evidence>
<accession>A0A1V8TAB0</accession>
<feature type="compositionally biased region" description="Basic and acidic residues" evidence="1">
    <location>
        <begin position="114"/>
        <end position="123"/>
    </location>
</feature>
<dbReference type="OrthoDB" id="3842140at2759"/>
<evidence type="ECO:0000313" key="4">
    <source>
        <dbReference type="Proteomes" id="UP000192596"/>
    </source>
</evidence>
<reference evidence="4" key="1">
    <citation type="submission" date="2017-03" db="EMBL/GenBank/DDBJ databases">
        <title>Genomes of endolithic fungi from Antarctica.</title>
        <authorList>
            <person name="Coleine C."/>
            <person name="Masonjones S."/>
            <person name="Stajich J.E."/>
        </authorList>
    </citation>
    <scope>NUCLEOTIDE SEQUENCE [LARGE SCALE GENOMIC DNA]</scope>
    <source>
        <strain evidence="4">CCFEE 5527</strain>
    </source>
</reference>
<comment type="caution">
    <text evidence="3">The sequence shown here is derived from an EMBL/GenBank/DDBJ whole genome shotgun (WGS) entry which is preliminary data.</text>
</comment>
<protein>
    <submittedName>
        <fullName evidence="3">Uncharacterized protein</fullName>
    </submittedName>
</protein>
<proteinExistence type="predicted"/>
<evidence type="ECO:0000256" key="1">
    <source>
        <dbReference type="SAM" id="MobiDB-lite"/>
    </source>
</evidence>
<keyword evidence="2" id="KW-0812">Transmembrane</keyword>